<organism evidence="1 2">
    <name type="scientific">Adhaeribacter pallidiroseus</name>
    <dbReference type="NCBI Taxonomy" id="2072847"/>
    <lineage>
        <taxon>Bacteria</taxon>
        <taxon>Pseudomonadati</taxon>
        <taxon>Bacteroidota</taxon>
        <taxon>Cytophagia</taxon>
        <taxon>Cytophagales</taxon>
        <taxon>Hymenobacteraceae</taxon>
        <taxon>Adhaeribacter</taxon>
    </lineage>
</organism>
<comment type="caution">
    <text evidence="1">The sequence shown here is derived from an EMBL/GenBank/DDBJ whole genome shotgun (WGS) entry which is preliminary data.</text>
</comment>
<gene>
    <name evidence="1" type="ORF">AHMF7616_02102</name>
</gene>
<name>A0A369QJS6_9BACT</name>
<evidence type="ECO:0000313" key="1">
    <source>
        <dbReference type="EMBL" id="RDC63497.1"/>
    </source>
</evidence>
<sequence length="35" mass="4227">MQINFPEEFKTIAGHTFQIFELFFEFKTTILLESE</sequence>
<keyword evidence="2" id="KW-1185">Reference proteome</keyword>
<accession>A0A369QJS6</accession>
<dbReference type="AlphaFoldDB" id="A0A369QJS6"/>
<dbReference type="Proteomes" id="UP000253919">
    <property type="component" value="Unassembled WGS sequence"/>
</dbReference>
<proteinExistence type="predicted"/>
<dbReference type="EMBL" id="QASA01000001">
    <property type="protein sequence ID" value="RDC63497.1"/>
    <property type="molecule type" value="Genomic_DNA"/>
</dbReference>
<reference evidence="1 2" key="1">
    <citation type="submission" date="2018-04" db="EMBL/GenBank/DDBJ databases">
        <title>Adhaeribacter sp. HMF7616 genome sequencing and assembly.</title>
        <authorList>
            <person name="Kang H."/>
            <person name="Kang J."/>
            <person name="Cha I."/>
            <person name="Kim H."/>
            <person name="Joh K."/>
        </authorList>
    </citation>
    <scope>NUCLEOTIDE SEQUENCE [LARGE SCALE GENOMIC DNA]</scope>
    <source>
        <strain evidence="1 2">HMF7616</strain>
    </source>
</reference>
<evidence type="ECO:0000313" key="2">
    <source>
        <dbReference type="Proteomes" id="UP000253919"/>
    </source>
</evidence>
<protein>
    <submittedName>
        <fullName evidence="1">Uncharacterized protein</fullName>
    </submittedName>
</protein>